<feature type="domain" description="Organic solvent tolerance-like N-terminal" evidence="4">
    <location>
        <begin position="38"/>
        <end position="127"/>
    </location>
</feature>
<dbReference type="HOGENOM" id="CLU_1281731_0_0_9"/>
<dbReference type="PANTHER" id="PTHR30189">
    <property type="entry name" value="LPS-ASSEMBLY PROTEIN"/>
    <property type="match status" value="1"/>
</dbReference>
<dbReference type="GO" id="GO:0009279">
    <property type="term" value="C:cell outer membrane"/>
    <property type="evidence" value="ECO:0007669"/>
    <property type="project" value="TreeGrafter"/>
</dbReference>
<dbReference type="AlphaFoldDB" id="E3DRD2"/>
<dbReference type="Gene3D" id="2.60.450.10">
    <property type="entry name" value="Lipopolysaccharide (LPS) transport protein A like domain"/>
    <property type="match status" value="2"/>
</dbReference>
<dbReference type="Proteomes" id="UP000006866">
    <property type="component" value="Chromosome"/>
</dbReference>
<dbReference type="eggNOG" id="COG1934">
    <property type="taxonomic scope" value="Bacteria"/>
</dbReference>
<evidence type="ECO:0000256" key="1">
    <source>
        <dbReference type="ARBA" id="ARBA00023237"/>
    </source>
</evidence>
<proteinExistence type="predicted"/>
<feature type="compositionally biased region" description="Polar residues" evidence="2">
    <location>
        <begin position="186"/>
        <end position="200"/>
    </location>
</feature>
<accession>E3DRD2</accession>
<evidence type="ECO:0000259" key="4">
    <source>
        <dbReference type="Pfam" id="PF03968"/>
    </source>
</evidence>
<feature type="chain" id="PRO_5003168496" evidence="3">
    <location>
        <begin position="23"/>
        <end position="215"/>
    </location>
</feature>
<dbReference type="OrthoDB" id="2111353at2"/>
<dbReference type="KEGG" id="hpk:Hprae_1939"/>
<dbReference type="EMBL" id="CP002175">
    <property type="protein sequence ID" value="ADO78064.1"/>
    <property type="molecule type" value="Genomic_DNA"/>
</dbReference>
<reference evidence="5 6" key="2">
    <citation type="journal article" date="2011" name="Stand. Genomic Sci.">
        <title>Complete genome sequence of the extremely halophilic Halanaerobium praevalens type strain (GSL).</title>
        <authorList>
            <person name="Ivanova N."/>
            <person name="Sikorski J."/>
            <person name="Chertkov O."/>
            <person name="Nolan M."/>
            <person name="Lucas S."/>
            <person name="Hammon N."/>
            <person name="Deshpande S."/>
            <person name="Cheng J.F."/>
            <person name="Tapia R."/>
            <person name="Han C."/>
            <person name="Goodwin L."/>
            <person name="Pitluck S."/>
            <person name="Huntemann M."/>
            <person name="Liolios K."/>
            <person name="Pagani I."/>
            <person name="Mavromatis K."/>
            <person name="Ovchinikova G."/>
            <person name="Pati A."/>
            <person name="Chen A."/>
            <person name="Palaniappan K."/>
            <person name="Land M."/>
            <person name="Hauser L."/>
            <person name="Brambilla E.M."/>
            <person name="Kannan K.P."/>
            <person name="Rohde M."/>
            <person name="Tindall B.J."/>
            <person name="Goker M."/>
            <person name="Detter J.C."/>
            <person name="Woyke T."/>
            <person name="Bristow J."/>
            <person name="Eisen J.A."/>
            <person name="Markowitz V."/>
            <person name="Hugenholtz P."/>
            <person name="Kyrpides N.C."/>
            <person name="Klenk H.P."/>
            <person name="Lapidus A."/>
        </authorList>
    </citation>
    <scope>NUCLEOTIDE SEQUENCE [LARGE SCALE GENOMIC DNA]</scope>
    <source>
        <strain evidence="6">ATCC 33744 / DSM 2228 / GSL</strain>
    </source>
</reference>
<keyword evidence="1" id="KW-0998">Cell outer membrane</keyword>
<dbReference type="PANTHER" id="PTHR30189:SF1">
    <property type="entry name" value="LPS-ASSEMBLY PROTEIN LPTD"/>
    <property type="match status" value="1"/>
</dbReference>
<name>E3DRD2_HALPG</name>
<keyword evidence="6" id="KW-1185">Reference proteome</keyword>
<reference evidence="6" key="1">
    <citation type="submission" date="2010-10" db="EMBL/GenBank/DDBJ databases">
        <title>The complete genome of Halanaerobium praevalens DSM 2228.</title>
        <authorList>
            <consortium name="US DOE Joint Genome Institute (JGI-PGF)"/>
            <person name="Lucas S."/>
            <person name="Copeland A."/>
            <person name="Lapidus A."/>
            <person name="Glavina del Rio T."/>
            <person name="Dalin E."/>
            <person name="Tice H."/>
            <person name="Bruce D."/>
            <person name="Goodwin L."/>
            <person name="Pitluck S."/>
            <person name="Kyrpides N."/>
            <person name="Mavromatis K."/>
            <person name="Ivanova N."/>
            <person name="Ovchinnikova G."/>
            <person name="Chertkov O."/>
            <person name="Detter J.C."/>
            <person name="Han C."/>
            <person name="Larimer F."/>
            <person name="Land M."/>
            <person name="Hauser L."/>
            <person name="Markowitz V."/>
            <person name="Cheng J.-F."/>
            <person name="Hugenholtz P."/>
            <person name="Woyke T."/>
            <person name="Wu D."/>
            <person name="Tindall B."/>
            <person name="Pomrenke H.G."/>
            <person name="Brambilla E."/>
            <person name="Klenk H.-P."/>
            <person name="Eisen J.A."/>
        </authorList>
    </citation>
    <scope>NUCLEOTIDE SEQUENCE [LARGE SCALE GENOMIC DNA]</scope>
    <source>
        <strain evidence="6">ATCC 33744 / DSM 2228 / GSL</strain>
    </source>
</reference>
<evidence type="ECO:0000256" key="2">
    <source>
        <dbReference type="SAM" id="MobiDB-lite"/>
    </source>
</evidence>
<evidence type="ECO:0000256" key="3">
    <source>
        <dbReference type="SAM" id="SignalP"/>
    </source>
</evidence>
<dbReference type="InterPro" id="IPR005653">
    <property type="entry name" value="OstA-like_N"/>
</dbReference>
<protein>
    <submittedName>
        <fullName evidence="5">OstA family protein</fullName>
    </submittedName>
</protein>
<gene>
    <name evidence="5" type="ordered locus">Hprae_1939</name>
</gene>
<keyword evidence="3" id="KW-0732">Signal</keyword>
<feature type="compositionally biased region" description="Acidic residues" evidence="2">
    <location>
        <begin position="204"/>
        <end position="215"/>
    </location>
</feature>
<sequence>MNKKIFLILLIAFLVIPVSAQAERELTGDQLDLKESSAGQIVVATGQVELIYDQLRITAEDEGIYRRFNGEVEFRKNVEFFYQEYEGQAVELTGNLKTEILHLKKDAQIKGPNSYLEADKIDFYQAEDRIEVKGSAYLEYNDFWAKADQITYYLEREMIYLTGNVEGERNGESFTAQKAEINQQTEEVQLQGQAQITLPKNEQADSDVEAQTDAN</sequence>
<feature type="signal peptide" evidence="3">
    <location>
        <begin position="1"/>
        <end position="22"/>
    </location>
</feature>
<dbReference type="RefSeq" id="WP_014554081.1">
    <property type="nucleotide sequence ID" value="NC_017455.1"/>
</dbReference>
<dbReference type="PATRIC" id="fig|572479.3.peg.1974"/>
<evidence type="ECO:0000313" key="5">
    <source>
        <dbReference type="EMBL" id="ADO78064.1"/>
    </source>
</evidence>
<evidence type="ECO:0000313" key="6">
    <source>
        <dbReference type="Proteomes" id="UP000006866"/>
    </source>
</evidence>
<dbReference type="Pfam" id="PF03968">
    <property type="entry name" value="LptD_N"/>
    <property type="match status" value="1"/>
</dbReference>
<dbReference type="STRING" id="572479.Hprae_1939"/>
<organism evidence="5 6">
    <name type="scientific">Halanaerobium praevalens (strain ATCC 33744 / DSM 2228 / GSL)</name>
    <dbReference type="NCBI Taxonomy" id="572479"/>
    <lineage>
        <taxon>Bacteria</taxon>
        <taxon>Bacillati</taxon>
        <taxon>Bacillota</taxon>
        <taxon>Clostridia</taxon>
        <taxon>Halanaerobiales</taxon>
        <taxon>Halanaerobiaceae</taxon>
        <taxon>Halanaerobium</taxon>
    </lineage>
</organism>
<feature type="region of interest" description="Disordered" evidence="2">
    <location>
        <begin position="186"/>
        <end position="215"/>
    </location>
</feature>
<dbReference type="GO" id="GO:1990351">
    <property type="term" value="C:transporter complex"/>
    <property type="evidence" value="ECO:0007669"/>
    <property type="project" value="TreeGrafter"/>
</dbReference>
<dbReference type="InterPro" id="IPR050218">
    <property type="entry name" value="LptD"/>
</dbReference>
<keyword evidence="1" id="KW-0472">Membrane</keyword>